<sequence>MRTGKGNWQLPFTFSSRIGYTLQAISASSTVYRAINDGICKTDYPFADSYSKTFDNCRKLTFLSLGERIPTRAEGCEDVLLPTFLQIHLGIFPLLRVGGTN</sequence>
<dbReference type="AlphaFoldDB" id="B6SZ39"/>
<organism evidence="1">
    <name type="scientific">Zea mays</name>
    <name type="common">Maize</name>
    <dbReference type="NCBI Taxonomy" id="4577"/>
    <lineage>
        <taxon>Eukaryota</taxon>
        <taxon>Viridiplantae</taxon>
        <taxon>Streptophyta</taxon>
        <taxon>Embryophyta</taxon>
        <taxon>Tracheophyta</taxon>
        <taxon>Spermatophyta</taxon>
        <taxon>Magnoliopsida</taxon>
        <taxon>Liliopsida</taxon>
        <taxon>Poales</taxon>
        <taxon>Poaceae</taxon>
        <taxon>PACMAD clade</taxon>
        <taxon>Panicoideae</taxon>
        <taxon>Andropogonodae</taxon>
        <taxon>Andropogoneae</taxon>
        <taxon>Tripsacinae</taxon>
        <taxon>Zea</taxon>
    </lineage>
</organism>
<evidence type="ECO:0000313" key="1">
    <source>
        <dbReference type="EMBL" id="ACG30122.1"/>
    </source>
</evidence>
<protein>
    <submittedName>
        <fullName evidence="1">Uncharacterized protein</fullName>
    </submittedName>
</protein>
<name>B6SZ39_MAIZE</name>
<dbReference type="EMBL" id="EU958004">
    <property type="protein sequence ID" value="ACG30122.1"/>
    <property type="molecule type" value="mRNA"/>
</dbReference>
<reference evidence="1" key="1">
    <citation type="journal article" date="2009" name="Plant Mol. Biol.">
        <title>Insights into corn genes derived from large-scale cDNA sequencing.</title>
        <authorList>
            <person name="Alexandrov N.N."/>
            <person name="Brover V.V."/>
            <person name="Freidin S."/>
            <person name="Troukhan M.E."/>
            <person name="Tatarinova T.V."/>
            <person name="Zhang H."/>
            <person name="Swaller T.J."/>
            <person name="Lu Y.P."/>
            <person name="Bouck J."/>
            <person name="Flavell R.B."/>
            <person name="Feldmann K.A."/>
        </authorList>
    </citation>
    <scope>NUCLEOTIDE SEQUENCE</scope>
</reference>
<proteinExistence type="evidence at transcript level"/>
<dbReference type="HOGENOM" id="CLU_2295779_0_0_1"/>
<accession>B6SZ39</accession>